<reference evidence="8" key="1">
    <citation type="submission" date="2022-03" db="EMBL/GenBank/DDBJ databases">
        <authorList>
            <person name="Martin C."/>
        </authorList>
    </citation>
    <scope>NUCLEOTIDE SEQUENCE</scope>
</reference>
<dbReference type="Gene3D" id="3.30.200.20">
    <property type="entry name" value="Phosphorylase Kinase, domain 1"/>
    <property type="match status" value="1"/>
</dbReference>
<dbReference type="PRINTS" id="PR00109">
    <property type="entry name" value="TYRKINASE"/>
</dbReference>
<dbReference type="InterPro" id="IPR036860">
    <property type="entry name" value="SH2_dom_sf"/>
</dbReference>
<name>A0A8J1UDA1_OWEFU</name>
<dbReference type="PANTHER" id="PTHR24418">
    <property type="entry name" value="TYROSINE-PROTEIN KINASE"/>
    <property type="match status" value="1"/>
</dbReference>
<evidence type="ECO:0000256" key="7">
    <source>
        <dbReference type="RuleBase" id="RU362096"/>
    </source>
</evidence>
<evidence type="ECO:0000256" key="2">
    <source>
        <dbReference type="ARBA" id="ARBA00022741"/>
    </source>
</evidence>
<dbReference type="InterPro" id="IPR001245">
    <property type="entry name" value="Ser-Thr/Tyr_kinase_cat_dom"/>
</dbReference>
<keyword evidence="1 7" id="KW-0808">Transferase</keyword>
<dbReference type="PROSITE" id="PS50088">
    <property type="entry name" value="ANK_REPEAT"/>
    <property type="match status" value="2"/>
</dbReference>
<dbReference type="SMART" id="SM00219">
    <property type="entry name" value="TyrKc"/>
    <property type="match status" value="1"/>
</dbReference>
<sequence length="756" mass="85007">MAKPMPNLNESLLKDANYVKRAQTKVSWYHGEIRRTEAERRLKKDGHAKNGLFLIRDSSHSDEDFVLSLMYNGEPAHFQIQRTGDAFYCIDEGPIIHGLDDLVDHYNADADGLPTNLQEICMGTPPPEHARRFGVTNYLHRAIRKGNEMEIKKILGSASCPDINAKSKTGSTALHQTSEVGMDDIIRILIDNKADVNAKDADGCTSVQRAAQNGHDSTIQLLVTYGGADPHDRCTVNGYSALHFTAECGDLKCMKMLLSLGAPCQPRDDNCCTPYTVAIQNGKKQCAKYLEQYTTPPAMTSQADWLHTAIDRHGALSLLQSYNFERGLFLVRKSSRNPQWYVLAISDGNGPYNYEIRWHENHWYYIDEGPYLDSLEHVVEHYCLRKDGLPCRITTAISPDGKTKEIIVKSKFNSDKLTAKNSTTKSHPVQIPPKPVVHLQRGSPSIPTMQAPPIPQEAYMKSDTLHVHNVENVTLKIIKASDITLGHELGQGEFGSVLRGTWKSPKGERIAVAVKTLHEHCVQAGTEEFKREASVMMGLDHPCIVQLIGLCLGPPMMLVQELVTKGSLLDFLLDYPEKINVETDLYLWGAQIACGMMYLERKRFVHRDLATRNILLVSKQQAKISDFGLSRAIGTGSDYYKASAGGRWPVKWYAPESVNYGTFSHASDVWSYGVTLWEMFSFGEQPYGDRTGAQVIQMIEQGGRLHRPKKCLPKVYELMMRCWSYKPSDRPTFQELNSHFSSEPEYESTRDLVFGR</sequence>
<keyword evidence="9" id="KW-1185">Reference proteome</keyword>
<dbReference type="Pfam" id="PF00017">
    <property type="entry name" value="SH2"/>
    <property type="match status" value="2"/>
</dbReference>
<keyword evidence="5 7" id="KW-0829">Tyrosine-protein kinase</keyword>
<dbReference type="SMART" id="SM00248">
    <property type="entry name" value="ANK"/>
    <property type="match status" value="4"/>
</dbReference>
<organism evidence="8 9">
    <name type="scientific">Owenia fusiformis</name>
    <name type="common">Polychaete worm</name>
    <dbReference type="NCBI Taxonomy" id="6347"/>
    <lineage>
        <taxon>Eukaryota</taxon>
        <taxon>Metazoa</taxon>
        <taxon>Spiralia</taxon>
        <taxon>Lophotrochozoa</taxon>
        <taxon>Annelida</taxon>
        <taxon>Polychaeta</taxon>
        <taxon>Sedentaria</taxon>
        <taxon>Canalipalpata</taxon>
        <taxon>Sabellida</taxon>
        <taxon>Oweniida</taxon>
        <taxon>Oweniidae</taxon>
        <taxon>Owenia</taxon>
    </lineage>
</organism>
<dbReference type="SUPFAM" id="SSF48403">
    <property type="entry name" value="Ankyrin repeat"/>
    <property type="match status" value="1"/>
</dbReference>
<dbReference type="GO" id="GO:0005524">
    <property type="term" value="F:ATP binding"/>
    <property type="evidence" value="ECO:0007669"/>
    <property type="project" value="UniProtKB-UniRule"/>
</dbReference>
<dbReference type="PROSITE" id="PS50001">
    <property type="entry name" value="SH2"/>
    <property type="match status" value="2"/>
</dbReference>
<dbReference type="PROSITE" id="PS00109">
    <property type="entry name" value="PROTEIN_KINASE_TYR"/>
    <property type="match status" value="1"/>
</dbReference>
<dbReference type="Gene3D" id="1.10.510.10">
    <property type="entry name" value="Transferase(Phosphotransferase) domain 1"/>
    <property type="match status" value="1"/>
</dbReference>
<gene>
    <name evidence="8" type="ORF">OFUS_LOCUS8246</name>
</gene>
<dbReference type="InterPro" id="IPR020635">
    <property type="entry name" value="Tyr_kinase_cat_dom"/>
</dbReference>
<dbReference type="Pfam" id="PF07714">
    <property type="entry name" value="PK_Tyr_Ser-Thr"/>
    <property type="match status" value="1"/>
</dbReference>
<evidence type="ECO:0000256" key="5">
    <source>
        <dbReference type="ARBA" id="ARBA00023137"/>
    </source>
</evidence>
<dbReference type="Proteomes" id="UP000749559">
    <property type="component" value="Unassembled WGS sequence"/>
</dbReference>
<dbReference type="PRINTS" id="PR00401">
    <property type="entry name" value="SH2DOMAIN"/>
</dbReference>
<comment type="caution">
    <text evidence="8">The sequence shown here is derived from an EMBL/GenBank/DDBJ whole genome shotgun (WGS) entry which is preliminary data.</text>
</comment>
<keyword evidence="3 7" id="KW-0418">Kinase</keyword>
<protein>
    <recommendedName>
        <fullName evidence="7">Tyrosine-protein kinase</fullName>
        <ecNumber evidence="7">2.7.10.2</ecNumber>
    </recommendedName>
</protein>
<dbReference type="OrthoDB" id="67310at2759"/>
<evidence type="ECO:0000256" key="6">
    <source>
        <dbReference type="ARBA" id="ARBA00051245"/>
    </source>
</evidence>
<evidence type="ECO:0000256" key="3">
    <source>
        <dbReference type="ARBA" id="ARBA00022777"/>
    </source>
</evidence>
<comment type="similarity">
    <text evidence="7">Belongs to the protein kinase superfamily. Tyr protein kinase family.</text>
</comment>
<evidence type="ECO:0000256" key="4">
    <source>
        <dbReference type="ARBA" id="ARBA00022840"/>
    </source>
</evidence>
<dbReference type="GO" id="GO:0004715">
    <property type="term" value="F:non-membrane spanning protein tyrosine kinase activity"/>
    <property type="evidence" value="ECO:0007669"/>
    <property type="project" value="UniProtKB-EC"/>
</dbReference>
<dbReference type="AlphaFoldDB" id="A0A8J1UDA1"/>
<dbReference type="InterPro" id="IPR036770">
    <property type="entry name" value="Ankyrin_rpt-contain_sf"/>
</dbReference>
<dbReference type="InterPro" id="IPR050198">
    <property type="entry name" value="Non-receptor_tyrosine_kinases"/>
</dbReference>
<dbReference type="PROSITE" id="PS50297">
    <property type="entry name" value="ANK_REP_REGION"/>
    <property type="match status" value="2"/>
</dbReference>
<dbReference type="EMBL" id="CAIIXF020000004">
    <property type="protein sequence ID" value="CAH1781694.1"/>
    <property type="molecule type" value="Genomic_DNA"/>
</dbReference>
<dbReference type="InterPro" id="IPR000719">
    <property type="entry name" value="Prot_kinase_dom"/>
</dbReference>
<dbReference type="SUPFAM" id="SSF55550">
    <property type="entry name" value="SH2 domain"/>
    <property type="match status" value="2"/>
</dbReference>
<evidence type="ECO:0000313" key="8">
    <source>
        <dbReference type="EMBL" id="CAH1781694.1"/>
    </source>
</evidence>
<keyword evidence="2 7" id="KW-0547">Nucleotide-binding</keyword>
<dbReference type="PROSITE" id="PS00107">
    <property type="entry name" value="PROTEIN_KINASE_ATP"/>
    <property type="match status" value="1"/>
</dbReference>
<evidence type="ECO:0000256" key="1">
    <source>
        <dbReference type="ARBA" id="ARBA00022679"/>
    </source>
</evidence>
<dbReference type="SUPFAM" id="SSF56112">
    <property type="entry name" value="Protein kinase-like (PK-like)"/>
    <property type="match status" value="1"/>
</dbReference>
<dbReference type="Pfam" id="PF00023">
    <property type="entry name" value="Ank"/>
    <property type="match status" value="1"/>
</dbReference>
<dbReference type="InterPro" id="IPR008266">
    <property type="entry name" value="Tyr_kinase_AS"/>
</dbReference>
<dbReference type="InterPro" id="IPR000980">
    <property type="entry name" value="SH2"/>
</dbReference>
<dbReference type="InterPro" id="IPR017441">
    <property type="entry name" value="Protein_kinase_ATP_BS"/>
</dbReference>
<dbReference type="Gene3D" id="1.25.40.20">
    <property type="entry name" value="Ankyrin repeat-containing domain"/>
    <property type="match status" value="1"/>
</dbReference>
<proteinExistence type="inferred from homology"/>
<dbReference type="SMART" id="SM00252">
    <property type="entry name" value="SH2"/>
    <property type="match status" value="2"/>
</dbReference>
<dbReference type="InterPro" id="IPR011009">
    <property type="entry name" value="Kinase-like_dom_sf"/>
</dbReference>
<dbReference type="InterPro" id="IPR002110">
    <property type="entry name" value="Ankyrin_rpt"/>
</dbReference>
<evidence type="ECO:0000313" key="9">
    <source>
        <dbReference type="Proteomes" id="UP000749559"/>
    </source>
</evidence>
<comment type="catalytic activity">
    <reaction evidence="6 7">
        <text>L-tyrosyl-[protein] + ATP = O-phospho-L-tyrosyl-[protein] + ADP + H(+)</text>
        <dbReference type="Rhea" id="RHEA:10596"/>
        <dbReference type="Rhea" id="RHEA-COMP:10136"/>
        <dbReference type="Rhea" id="RHEA-COMP:20101"/>
        <dbReference type="ChEBI" id="CHEBI:15378"/>
        <dbReference type="ChEBI" id="CHEBI:30616"/>
        <dbReference type="ChEBI" id="CHEBI:46858"/>
        <dbReference type="ChEBI" id="CHEBI:61978"/>
        <dbReference type="ChEBI" id="CHEBI:456216"/>
        <dbReference type="EC" id="2.7.10.2"/>
    </reaction>
</comment>
<dbReference type="Gene3D" id="3.30.505.10">
    <property type="entry name" value="SH2 domain"/>
    <property type="match status" value="2"/>
</dbReference>
<dbReference type="EC" id="2.7.10.2" evidence="7"/>
<dbReference type="FunFam" id="1.10.510.10:FF:000521">
    <property type="entry name" value="Tyrosine-protein kinase pr2"/>
    <property type="match status" value="1"/>
</dbReference>
<dbReference type="PROSITE" id="PS50011">
    <property type="entry name" value="PROTEIN_KINASE_DOM"/>
    <property type="match status" value="1"/>
</dbReference>
<dbReference type="Pfam" id="PF12796">
    <property type="entry name" value="Ank_2"/>
    <property type="match status" value="1"/>
</dbReference>
<accession>A0A8J1UDA1</accession>
<keyword evidence="4 7" id="KW-0067">ATP-binding</keyword>